<evidence type="ECO:0000256" key="6">
    <source>
        <dbReference type="ARBA" id="ARBA00017322"/>
    </source>
</evidence>
<dbReference type="EC" id="2.7.13.3" evidence="5"/>
<dbReference type="PIRSF" id="PIRSF037314">
    <property type="entry name" value="STHK_MctS"/>
    <property type="match status" value="1"/>
</dbReference>
<keyword evidence="24" id="KW-1185">Reference proteome</keyword>
<name>A0ABR9CSH1_9HYPH</name>
<evidence type="ECO:0000313" key="23">
    <source>
        <dbReference type="EMBL" id="MBD8893828.1"/>
    </source>
</evidence>
<evidence type="ECO:0000256" key="16">
    <source>
        <dbReference type="ARBA" id="ARBA00023012"/>
    </source>
</evidence>
<keyword evidence="14 21" id="KW-1133">Transmembrane helix</keyword>
<accession>A0ABR9CSH1</accession>
<dbReference type="Pfam" id="PF17200">
    <property type="entry name" value="sCache_2"/>
    <property type="match status" value="1"/>
</dbReference>
<dbReference type="PRINTS" id="PR00344">
    <property type="entry name" value="BCTRLSENSOR"/>
</dbReference>
<dbReference type="Gene3D" id="3.30.565.10">
    <property type="entry name" value="Histidine kinase-like ATPase, C-terminal domain"/>
    <property type="match status" value="1"/>
</dbReference>
<dbReference type="InterPro" id="IPR050482">
    <property type="entry name" value="Sensor_HK_TwoCompSys"/>
</dbReference>
<evidence type="ECO:0000256" key="7">
    <source>
        <dbReference type="ARBA" id="ARBA00022475"/>
    </source>
</evidence>
<dbReference type="InterPro" id="IPR017171">
    <property type="entry name" value="Sig_transdc_His_kinase_MctS"/>
</dbReference>
<evidence type="ECO:0000256" key="13">
    <source>
        <dbReference type="ARBA" id="ARBA00022777"/>
    </source>
</evidence>
<sequence>MTFKTKLMLITLLPLVTVSLLIGVASYYQAQQLIEAETASVEQRVLEAKKTEIRNYISLALTSIQEIYEKEPGGRGAAQAAVKRILNDMTFDEDGYFFVYELDGTNIVHPKLNYLVGNNWWDLQDPNGDYVIRNLILEAKKGGGFHRYVWHKPSTGKVEEKLAYAILLDKWGWMMGTGLYTDDIASEISSMNNDFEEAIRQTVIAIFAITLVAIMIAGTLIIGVRFSEQLFADVKLKELTKRIVDVQEQERKRVSTELHDSISQLLVSIRYGLEMIQAEAADHPVLKRQADKCLAILDGTLAEVRRISRDLRPSVLDDIGLAAALVSLGKEFEMQSGIKVTVSADRSHSRLSDGAKTALYRVVQEAMTNVARHSAADHVDIRLSVGPSLLTLTIEDNGRGLPMPLGTGTGLGIPNMRERMESHNGFLQLSNLAKGGTRIQVTMPLEKQYAPQSSQAA</sequence>
<dbReference type="Gene3D" id="3.30.450.20">
    <property type="entry name" value="PAS domain"/>
    <property type="match status" value="1"/>
</dbReference>
<evidence type="ECO:0000256" key="21">
    <source>
        <dbReference type="SAM" id="Phobius"/>
    </source>
</evidence>
<dbReference type="InterPro" id="IPR004358">
    <property type="entry name" value="Sig_transdc_His_kin-like_C"/>
</dbReference>
<keyword evidence="15" id="KW-0408">Iron</keyword>
<keyword evidence="17" id="KW-0411">Iron-sulfur</keyword>
<dbReference type="RefSeq" id="WP_192150183.1">
    <property type="nucleotide sequence ID" value="NZ_JACYXI010000016.1"/>
</dbReference>
<protein>
    <recommendedName>
        <fullName evidence="6">Oxygen sensor histidine kinase NreB</fullName>
        <ecNumber evidence="5">2.7.13.3</ecNumber>
    </recommendedName>
    <alternativeName>
        <fullName evidence="20">Nitrogen regulation protein B</fullName>
    </alternativeName>
</protein>
<dbReference type="InterPro" id="IPR033480">
    <property type="entry name" value="sCache_2"/>
</dbReference>
<evidence type="ECO:0000256" key="18">
    <source>
        <dbReference type="ARBA" id="ARBA00023136"/>
    </source>
</evidence>
<comment type="function">
    <text evidence="19">Member of the two-component regulatory system NreB/NreC involved in the control of dissimilatory nitrate/nitrite reduction in response to oxygen. NreB functions as a direct oxygen sensor histidine kinase which is autophosphorylated, in the absence of oxygen, probably at the conserved histidine residue, and transfers its phosphate group probably to a conserved aspartate residue of NreC. NreB/NreC activates the expression of the nitrate (narGHJI) and nitrite (nir) reductase operons, as well as the putative nitrate transporter gene narT.</text>
</comment>
<evidence type="ECO:0000256" key="3">
    <source>
        <dbReference type="ARBA" id="ARBA00004496"/>
    </source>
</evidence>
<keyword evidence="10" id="KW-0808">Transferase</keyword>
<evidence type="ECO:0000256" key="1">
    <source>
        <dbReference type="ARBA" id="ARBA00000085"/>
    </source>
</evidence>
<evidence type="ECO:0000256" key="12">
    <source>
        <dbReference type="ARBA" id="ARBA00022723"/>
    </source>
</evidence>
<gene>
    <name evidence="23" type="ORF">IG616_19965</name>
</gene>
<keyword evidence="8" id="KW-0004">4Fe-4S</keyword>
<evidence type="ECO:0000313" key="24">
    <source>
        <dbReference type="Proteomes" id="UP000632063"/>
    </source>
</evidence>
<evidence type="ECO:0000256" key="11">
    <source>
        <dbReference type="ARBA" id="ARBA00022692"/>
    </source>
</evidence>
<evidence type="ECO:0000256" key="17">
    <source>
        <dbReference type="ARBA" id="ARBA00023014"/>
    </source>
</evidence>
<evidence type="ECO:0000256" key="10">
    <source>
        <dbReference type="ARBA" id="ARBA00022679"/>
    </source>
</evidence>
<dbReference type="Pfam" id="PF07730">
    <property type="entry name" value="HisKA_3"/>
    <property type="match status" value="1"/>
</dbReference>
<keyword evidence="12" id="KW-0479">Metal-binding</keyword>
<dbReference type="Pfam" id="PF02518">
    <property type="entry name" value="HATPase_c"/>
    <property type="match status" value="1"/>
</dbReference>
<evidence type="ECO:0000259" key="22">
    <source>
        <dbReference type="PROSITE" id="PS50109"/>
    </source>
</evidence>
<feature type="domain" description="Histidine kinase" evidence="22">
    <location>
        <begin position="257"/>
        <end position="447"/>
    </location>
</feature>
<comment type="catalytic activity">
    <reaction evidence="1">
        <text>ATP + protein L-histidine = ADP + protein N-phospho-L-histidine.</text>
        <dbReference type="EC" id="2.7.13.3"/>
    </reaction>
</comment>
<keyword evidence="7" id="KW-1003">Cell membrane</keyword>
<evidence type="ECO:0000256" key="15">
    <source>
        <dbReference type="ARBA" id="ARBA00023004"/>
    </source>
</evidence>
<feature type="transmembrane region" description="Helical" evidence="21">
    <location>
        <begin position="7"/>
        <end position="28"/>
    </location>
</feature>
<dbReference type="Gene3D" id="1.20.5.1930">
    <property type="match status" value="1"/>
</dbReference>
<dbReference type="InterPro" id="IPR005467">
    <property type="entry name" value="His_kinase_dom"/>
</dbReference>
<keyword evidence="16" id="KW-0902">Two-component regulatory system</keyword>
<dbReference type="InterPro" id="IPR003594">
    <property type="entry name" value="HATPase_dom"/>
</dbReference>
<reference evidence="23 24" key="2">
    <citation type="journal article" date="2021" name="Int. J. Syst. Evol. Microbiol.">
        <title>Roseibium litorale sp. nov., isolated from a tidal flat sediment and proposal for the reclassification of Labrenzia polysiphoniae as Roseibium polysiphoniae comb. nov.</title>
        <authorList>
            <person name="Liu Y."/>
            <person name="Pei T."/>
            <person name="Du J."/>
            <person name="Chao M."/>
            <person name="Deng M.R."/>
            <person name="Zhu H."/>
        </authorList>
    </citation>
    <scope>NUCLEOTIDE SEQUENCE [LARGE SCALE GENOMIC DNA]</scope>
    <source>
        <strain evidence="23 24">4C16A</strain>
    </source>
</reference>
<organism evidence="23 24">
    <name type="scientific">Roseibium litorale</name>
    <dbReference type="NCBI Taxonomy" id="2803841"/>
    <lineage>
        <taxon>Bacteria</taxon>
        <taxon>Pseudomonadati</taxon>
        <taxon>Pseudomonadota</taxon>
        <taxon>Alphaproteobacteria</taxon>
        <taxon>Hyphomicrobiales</taxon>
        <taxon>Stappiaceae</taxon>
        <taxon>Roseibium</taxon>
    </lineage>
</organism>
<evidence type="ECO:0000256" key="20">
    <source>
        <dbReference type="ARBA" id="ARBA00030800"/>
    </source>
</evidence>
<evidence type="ECO:0000256" key="19">
    <source>
        <dbReference type="ARBA" id="ARBA00024827"/>
    </source>
</evidence>
<evidence type="ECO:0000256" key="9">
    <source>
        <dbReference type="ARBA" id="ARBA00022490"/>
    </source>
</evidence>
<keyword evidence="9" id="KW-0963">Cytoplasm</keyword>
<evidence type="ECO:0000256" key="8">
    <source>
        <dbReference type="ARBA" id="ARBA00022485"/>
    </source>
</evidence>
<comment type="subcellular location">
    <subcellularLocation>
        <location evidence="4">Cell membrane</location>
        <topology evidence="4">Multi-pass membrane protein</topology>
    </subcellularLocation>
    <subcellularLocation>
        <location evidence="3">Cytoplasm</location>
    </subcellularLocation>
</comment>
<evidence type="ECO:0000256" key="4">
    <source>
        <dbReference type="ARBA" id="ARBA00004651"/>
    </source>
</evidence>
<keyword evidence="18 21" id="KW-0472">Membrane</keyword>
<keyword evidence="13" id="KW-0418">Kinase</keyword>
<keyword evidence="11 21" id="KW-0812">Transmembrane</keyword>
<dbReference type="PANTHER" id="PTHR24421:SF58">
    <property type="entry name" value="SIGNAL TRANSDUCTION HISTIDINE-PROTEIN KINASE_PHOSPHATASE UHPB"/>
    <property type="match status" value="1"/>
</dbReference>
<dbReference type="Proteomes" id="UP000632063">
    <property type="component" value="Unassembled WGS sequence"/>
</dbReference>
<dbReference type="SUPFAM" id="SSF55874">
    <property type="entry name" value="ATPase domain of HSP90 chaperone/DNA topoisomerase II/histidine kinase"/>
    <property type="match status" value="1"/>
</dbReference>
<dbReference type="SMART" id="SM01049">
    <property type="entry name" value="Cache_2"/>
    <property type="match status" value="1"/>
</dbReference>
<comment type="caution">
    <text evidence="23">The sequence shown here is derived from an EMBL/GenBank/DDBJ whole genome shotgun (WGS) entry which is preliminary data.</text>
</comment>
<evidence type="ECO:0000256" key="14">
    <source>
        <dbReference type="ARBA" id="ARBA00022989"/>
    </source>
</evidence>
<dbReference type="EMBL" id="JACYXI010000016">
    <property type="protein sequence ID" value="MBD8893828.1"/>
    <property type="molecule type" value="Genomic_DNA"/>
</dbReference>
<dbReference type="SMART" id="SM00387">
    <property type="entry name" value="HATPase_c"/>
    <property type="match status" value="1"/>
</dbReference>
<comment type="cofactor">
    <cofactor evidence="2">
        <name>[4Fe-4S] cluster</name>
        <dbReference type="ChEBI" id="CHEBI:49883"/>
    </cofactor>
</comment>
<evidence type="ECO:0000256" key="5">
    <source>
        <dbReference type="ARBA" id="ARBA00012438"/>
    </source>
</evidence>
<reference evidence="24" key="1">
    <citation type="submission" date="2020-09" db="EMBL/GenBank/DDBJ databases">
        <title>The genome sequence of strain Labrenzia suaedae 4C16A.</title>
        <authorList>
            <person name="Liu Y."/>
        </authorList>
    </citation>
    <scope>NUCLEOTIDE SEQUENCE [LARGE SCALE GENOMIC DNA]</scope>
    <source>
        <strain evidence="24">4C16A</strain>
    </source>
</reference>
<proteinExistence type="predicted"/>
<dbReference type="InterPro" id="IPR036890">
    <property type="entry name" value="HATPase_C_sf"/>
</dbReference>
<feature type="transmembrane region" description="Helical" evidence="21">
    <location>
        <begin position="203"/>
        <end position="226"/>
    </location>
</feature>
<dbReference type="InterPro" id="IPR011712">
    <property type="entry name" value="Sig_transdc_His_kin_sub3_dim/P"/>
</dbReference>
<dbReference type="PROSITE" id="PS50109">
    <property type="entry name" value="HIS_KIN"/>
    <property type="match status" value="1"/>
</dbReference>
<dbReference type="CDD" id="cd16917">
    <property type="entry name" value="HATPase_UhpB-NarQ-NarX-like"/>
    <property type="match status" value="1"/>
</dbReference>
<evidence type="ECO:0000256" key="2">
    <source>
        <dbReference type="ARBA" id="ARBA00001966"/>
    </source>
</evidence>
<dbReference type="PANTHER" id="PTHR24421">
    <property type="entry name" value="NITRATE/NITRITE SENSOR PROTEIN NARX-RELATED"/>
    <property type="match status" value="1"/>
</dbReference>